<protein>
    <recommendedName>
        <fullName evidence="3">Restriction alleviation protein, Lar family</fullName>
    </recommendedName>
</protein>
<evidence type="ECO:0000313" key="1">
    <source>
        <dbReference type="EMBL" id="EOR10468.1"/>
    </source>
</evidence>
<evidence type="ECO:0008006" key="3">
    <source>
        <dbReference type="Google" id="ProtNLM"/>
    </source>
</evidence>
<reference evidence="1 2" key="1">
    <citation type="submission" date="2013-03" db="EMBL/GenBank/DDBJ databases">
        <title>The Genome Sequence of Acinetobacter tandoii CIP 107469.</title>
        <authorList>
            <consortium name="The Broad Institute Genome Sequencing Platform"/>
            <consortium name="The Broad Institute Genome Sequencing Center for Infectious Disease"/>
            <person name="Cerqueira G."/>
            <person name="Feldgarden M."/>
            <person name="Courvalin P."/>
            <person name="Perichon B."/>
            <person name="Grillot-Courvalin C."/>
            <person name="Clermont D."/>
            <person name="Rocha E."/>
            <person name="Yoon E.-J."/>
            <person name="Nemec A."/>
            <person name="Walker B."/>
            <person name="Young S.K."/>
            <person name="Zeng Q."/>
            <person name="Gargeya S."/>
            <person name="Fitzgerald M."/>
            <person name="Haas B."/>
            <person name="Abouelleil A."/>
            <person name="Alvarado L."/>
            <person name="Arachchi H.M."/>
            <person name="Berlin A.M."/>
            <person name="Chapman S.B."/>
            <person name="Dewar J."/>
            <person name="Goldberg J."/>
            <person name="Griggs A."/>
            <person name="Gujja S."/>
            <person name="Hansen M."/>
            <person name="Howarth C."/>
            <person name="Imamovic A."/>
            <person name="Larimer J."/>
            <person name="McCowan C."/>
            <person name="Murphy C."/>
            <person name="Neiman D."/>
            <person name="Pearson M."/>
            <person name="Priest M."/>
            <person name="Roberts A."/>
            <person name="Saif S."/>
            <person name="Shea T."/>
            <person name="Sisk P."/>
            <person name="Sykes S."/>
            <person name="Wortman J."/>
            <person name="Nusbaum C."/>
            <person name="Birren B."/>
        </authorList>
    </citation>
    <scope>NUCLEOTIDE SEQUENCE [LARGE SCALE GENOMIC DNA]</scope>
    <source>
        <strain evidence="1 2">CIP 107469</strain>
    </source>
</reference>
<evidence type="ECO:0000313" key="2">
    <source>
        <dbReference type="Proteomes" id="UP000016201"/>
    </source>
</evidence>
<gene>
    <name evidence="1" type="ORF">I593_00822</name>
</gene>
<dbReference type="Pfam" id="PF14354">
    <property type="entry name" value="Lar_restr_allev"/>
    <property type="match status" value="1"/>
</dbReference>
<dbReference type="AlphaFoldDB" id="R9B7N3"/>
<dbReference type="Proteomes" id="UP000016201">
    <property type="component" value="Unassembled WGS sequence"/>
</dbReference>
<sequence length="82" mass="9197">MNNFYDPCLELKPCPFCGGEAGIARIGNSHTREYVVQIGCRMFGCTVNLRVGAPKGHATSEWVDGKAIEKWNKRVEEQSHEE</sequence>
<name>R9B7N3_9GAMM</name>
<comment type="caution">
    <text evidence="1">The sequence shown here is derived from an EMBL/GenBank/DDBJ whole genome shotgun (WGS) entry which is preliminary data.</text>
</comment>
<proteinExistence type="predicted"/>
<dbReference type="RefSeq" id="WP_016165960.1">
    <property type="nucleotide sequence ID" value="NZ_KE007360.1"/>
</dbReference>
<dbReference type="EMBL" id="AQFM01000026">
    <property type="protein sequence ID" value="EOR10468.1"/>
    <property type="molecule type" value="Genomic_DNA"/>
</dbReference>
<organism evidence="1 2">
    <name type="scientific">Acinetobacter tandoii DSM 14970 = CIP 107469</name>
    <dbReference type="NCBI Taxonomy" id="1120927"/>
    <lineage>
        <taxon>Bacteria</taxon>
        <taxon>Pseudomonadati</taxon>
        <taxon>Pseudomonadota</taxon>
        <taxon>Gammaproteobacteria</taxon>
        <taxon>Moraxellales</taxon>
        <taxon>Moraxellaceae</taxon>
        <taxon>Acinetobacter</taxon>
    </lineage>
</organism>
<dbReference type="PATRIC" id="fig|1120927.3.peg.790"/>
<accession>R9B7N3</accession>
<keyword evidence="2" id="KW-1185">Reference proteome</keyword>